<dbReference type="Gene3D" id="3.40.50.2300">
    <property type="match status" value="1"/>
</dbReference>
<reference evidence="5" key="1">
    <citation type="submission" date="2016-10" db="EMBL/GenBank/DDBJ databases">
        <authorList>
            <person name="Varghese N."/>
        </authorList>
    </citation>
    <scope>NUCLEOTIDE SEQUENCE [LARGE SCALE GENOMIC DNA]</scope>
    <source>
        <strain evidence="5">DSM 44719</strain>
    </source>
</reference>
<sequence length="144" mass="15453">MEVMVPQPGHPRCLIVDDSPTFLDAARRLLEQQGVVVVDTVSNTADAIRTVAELQPDVILVDVELGPESGFELAERLDDEAHPPAVILISTHAEQDLTELISVSPAVGFVSKTELSAGAIRELLRDRDGNEGDHAAAVSEPRGR</sequence>
<dbReference type="Proteomes" id="UP000183407">
    <property type="component" value="Unassembled WGS sequence"/>
</dbReference>
<dbReference type="Pfam" id="PF00072">
    <property type="entry name" value="Response_reg"/>
    <property type="match status" value="1"/>
</dbReference>
<evidence type="ECO:0000313" key="4">
    <source>
        <dbReference type="EMBL" id="SEE88597.1"/>
    </source>
</evidence>
<keyword evidence="1 2" id="KW-0597">Phosphoprotein</keyword>
<dbReference type="PANTHER" id="PTHR44591:SF3">
    <property type="entry name" value="RESPONSE REGULATORY DOMAIN-CONTAINING PROTEIN"/>
    <property type="match status" value="1"/>
</dbReference>
<dbReference type="InterPro" id="IPR001789">
    <property type="entry name" value="Sig_transdc_resp-reg_receiver"/>
</dbReference>
<evidence type="ECO:0000256" key="2">
    <source>
        <dbReference type="PROSITE-ProRule" id="PRU00169"/>
    </source>
</evidence>
<feature type="domain" description="Response regulatory" evidence="3">
    <location>
        <begin position="12"/>
        <end position="127"/>
    </location>
</feature>
<dbReference type="PROSITE" id="PS50110">
    <property type="entry name" value="RESPONSE_REGULATORY"/>
    <property type="match status" value="1"/>
</dbReference>
<proteinExistence type="predicted"/>
<dbReference type="InterPro" id="IPR011006">
    <property type="entry name" value="CheY-like_superfamily"/>
</dbReference>
<evidence type="ECO:0000259" key="3">
    <source>
        <dbReference type="PROSITE" id="PS50110"/>
    </source>
</evidence>
<dbReference type="GO" id="GO:0000160">
    <property type="term" value="P:phosphorelay signal transduction system"/>
    <property type="evidence" value="ECO:0007669"/>
    <property type="project" value="InterPro"/>
</dbReference>
<dbReference type="OrthoDB" id="7352332at2"/>
<protein>
    <submittedName>
        <fullName evidence="4">Response regulator receiver domain-containing protein</fullName>
    </submittedName>
</protein>
<accession>A0A1H5MIP7</accession>
<gene>
    <name evidence="4" type="ORF">SAMN04490220_8981</name>
</gene>
<dbReference type="CDD" id="cd00156">
    <property type="entry name" value="REC"/>
    <property type="match status" value="1"/>
</dbReference>
<organism evidence="4 5">
    <name type="scientific">Rhodococcus jostii</name>
    <dbReference type="NCBI Taxonomy" id="132919"/>
    <lineage>
        <taxon>Bacteria</taxon>
        <taxon>Bacillati</taxon>
        <taxon>Actinomycetota</taxon>
        <taxon>Actinomycetes</taxon>
        <taxon>Mycobacteriales</taxon>
        <taxon>Nocardiaceae</taxon>
        <taxon>Rhodococcus</taxon>
    </lineage>
</organism>
<evidence type="ECO:0000256" key="1">
    <source>
        <dbReference type="ARBA" id="ARBA00022553"/>
    </source>
</evidence>
<evidence type="ECO:0000313" key="5">
    <source>
        <dbReference type="Proteomes" id="UP000183407"/>
    </source>
</evidence>
<dbReference type="SUPFAM" id="SSF52172">
    <property type="entry name" value="CheY-like"/>
    <property type="match status" value="1"/>
</dbReference>
<dbReference type="AlphaFoldDB" id="A0A1H5MIP7"/>
<feature type="modified residue" description="4-aspartylphosphate" evidence="2">
    <location>
        <position position="62"/>
    </location>
</feature>
<dbReference type="SMART" id="SM00448">
    <property type="entry name" value="REC"/>
    <property type="match status" value="1"/>
</dbReference>
<dbReference type="PANTHER" id="PTHR44591">
    <property type="entry name" value="STRESS RESPONSE REGULATOR PROTEIN 1"/>
    <property type="match status" value="1"/>
</dbReference>
<dbReference type="EMBL" id="FNTL01000005">
    <property type="protein sequence ID" value="SEE88597.1"/>
    <property type="molecule type" value="Genomic_DNA"/>
</dbReference>
<dbReference type="InterPro" id="IPR050595">
    <property type="entry name" value="Bact_response_regulator"/>
</dbReference>
<name>A0A1H5MIP7_RHOJO</name>
<dbReference type="RefSeq" id="WP_073359655.1">
    <property type="nucleotide sequence ID" value="NZ_FNTL01000005.1"/>
</dbReference>